<name>A0A1A9UQ62_GLOAU</name>
<proteinExistence type="predicted"/>
<organism evidence="1 2">
    <name type="scientific">Glossina austeni</name>
    <name type="common">Savannah tsetse fly</name>
    <dbReference type="NCBI Taxonomy" id="7395"/>
    <lineage>
        <taxon>Eukaryota</taxon>
        <taxon>Metazoa</taxon>
        <taxon>Ecdysozoa</taxon>
        <taxon>Arthropoda</taxon>
        <taxon>Hexapoda</taxon>
        <taxon>Insecta</taxon>
        <taxon>Pterygota</taxon>
        <taxon>Neoptera</taxon>
        <taxon>Endopterygota</taxon>
        <taxon>Diptera</taxon>
        <taxon>Brachycera</taxon>
        <taxon>Muscomorpha</taxon>
        <taxon>Hippoboscoidea</taxon>
        <taxon>Glossinidae</taxon>
        <taxon>Glossina</taxon>
    </lineage>
</organism>
<dbReference type="VEuPathDB" id="VectorBase:GAUT011832"/>
<keyword evidence="2" id="KW-1185">Reference proteome</keyword>
<reference evidence="1" key="1">
    <citation type="submission" date="2020-05" db="UniProtKB">
        <authorList>
            <consortium name="EnsemblMetazoa"/>
        </authorList>
    </citation>
    <scope>IDENTIFICATION</scope>
    <source>
        <strain evidence="1">TTRI</strain>
    </source>
</reference>
<dbReference type="EnsemblMetazoa" id="GAUT011832-RA">
    <property type="protein sequence ID" value="GAUT011832-PA"/>
    <property type="gene ID" value="GAUT011832"/>
</dbReference>
<dbReference type="AlphaFoldDB" id="A0A1A9UQ62"/>
<accession>A0A1A9UQ62</accession>
<dbReference type="Proteomes" id="UP000078200">
    <property type="component" value="Unassembled WGS sequence"/>
</dbReference>
<dbReference type="STRING" id="7395.A0A1A9UQ62"/>
<protein>
    <submittedName>
        <fullName evidence="1">Yae1_N domain-containing protein</fullName>
    </submittedName>
</protein>
<evidence type="ECO:0000313" key="1">
    <source>
        <dbReference type="EnsemblMetazoa" id="GAUT011832-PA"/>
    </source>
</evidence>
<sequence length="145" mass="16621">MSLTDDETESTDFQKFGENNFQRIRNKITKMSYADGAANGEESVFQSAFDQGYKEGLKAAFEIGKFKYFFNHLDDKLSPEDLVREKQTYLSMNVKEAEESKQSFSLNNREENVSEISEKQQQHVDSLLAKFKAEVPKVVDLLNAT</sequence>
<evidence type="ECO:0000313" key="2">
    <source>
        <dbReference type="Proteomes" id="UP000078200"/>
    </source>
</evidence>